<dbReference type="InterPro" id="IPR002563">
    <property type="entry name" value="Flavin_Rdtase-like_dom"/>
</dbReference>
<feature type="domain" description="Flavin reductase like" evidence="6">
    <location>
        <begin position="136"/>
        <end position="295"/>
    </location>
</feature>
<gene>
    <name evidence="7" type="ORF">C8Q69DRAFT_478827</name>
</gene>
<dbReference type="GO" id="GO:0010181">
    <property type="term" value="F:FMN binding"/>
    <property type="evidence" value="ECO:0007669"/>
    <property type="project" value="InterPro"/>
</dbReference>
<keyword evidence="3" id="KW-0288">FMN</keyword>
<evidence type="ECO:0000256" key="3">
    <source>
        <dbReference type="ARBA" id="ARBA00022643"/>
    </source>
</evidence>
<evidence type="ECO:0000259" key="6">
    <source>
        <dbReference type="SMART" id="SM00903"/>
    </source>
</evidence>
<dbReference type="InterPro" id="IPR012349">
    <property type="entry name" value="Split_barrel_FMN-bd"/>
</dbReference>
<dbReference type="PANTHER" id="PTHR33798">
    <property type="entry name" value="FLAVOPROTEIN OXYGENASE"/>
    <property type="match status" value="1"/>
</dbReference>
<protein>
    <submittedName>
        <fullName evidence="7">Typically associated with flavo protein oxygenase</fullName>
    </submittedName>
</protein>
<feature type="compositionally biased region" description="Polar residues" evidence="5">
    <location>
        <begin position="29"/>
        <end position="38"/>
    </location>
</feature>
<dbReference type="PANTHER" id="PTHR33798:SF5">
    <property type="entry name" value="FLAVIN REDUCTASE LIKE DOMAIN-CONTAINING PROTEIN"/>
    <property type="match status" value="1"/>
</dbReference>
<dbReference type="RefSeq" id="XP_028481978.1">
    <property type="nucleotide sequence ID" value="XM_028631404.1"/>
</dbReference>
<dbReference type="Gene3D" id="2.30.110.10">
    <property type="entry name" value="Electron Transport, Fmn-binding Protein, Chain A"/>
    <property type="match status" value="1"/>
</dbReference>
<comment type="cofactor">
    <cofactor evidence="1">
        <name>FMN</name>
        <dbReference type="ChEBI" id="CHEBI:58210"/>
    </cofactor>
</comment>
<dbReference type="AlphaFoldDB" id="A0A443HKG6"/>
<feature type="region of interest" description="Disordered" evidence="5">
    <location>
        <begin position="29"/>
        <end position="111"/>
    </location>
</feature>
<dbReference type="GeneID" id="39600681"/>
<organism evidence="7 8">
    <name type="scientific">Byssochlamys spectabilis</name>
    <name type="common">Paecilomyces variotii</name>
    <dbReference type="NCBI Taxonomy" id="264951"/>
    <lineage>
        <taxon>Eukaryota</taxon>
        <taxon>Fungi</taxon>
        <taxon>Dikarya</taxon>
        <taxon>Ascomycota</taxon>
        <taxon>Pezizomycotina</taxon>
        <taxon>Eurotiomycetes</taxon>
        <taxon>Eurotiomycetidae</taxon>
        <taxon>Eurotiales</taxon>
        <taxon>Thermoascaceae</taxon>
        <taxon>Paecilomyces</taxon>
    </lineage>
</organism>
<name>A0A443HKG6_BYSSP</name>
<dbReference type="Proteomes" id="UP000283841">
    <property type="component" value="Unassembled WGS sequence"/>
</dbReference>
<comment type="caution">
    <text evidence="7">The sequence shown here is derived from an EMBL/GenBank/DDBJ whole genome shotgun (WGS) entry which is preliminary data.</text>
</comment>
<dbReference type="EMBL" id="RCNU01000013">
    <property type="protein sequence ID" value="RWQ92333.1"/>
    <property type="molecule type" value="Genomic_DNA"/>
</dbReference>
<reference evidence="7 8" key="1">
    <citation type="journal article" date="2018" name="Front. Microbiol.">
        <title>Genomic and genetic insights into a cosmopolitan fungus, Paecilomyces variotii (Eurotiales).</title>
        <authorList>
            <person name="Urquhart A.S."/>
            <person name="Mondo S.J."/>
            <person name="Makela M.R."/>
            <person name="Hane J.K."/>
            <person name="Wiebenga A."/>
            <person name="He G."/>
            <person name="Mihaltcheva S."/>
            <person name="Pangilinan J."/>
            <person name="Lipzen A."/>
            <person name="Barry K."/>
            <person name="de Vries R.P."/>
            <person name="Grigoriev I.V."/>
            <person name="Idnurm A."/>
        </authorList>
    </citation>
    <scope>NUCLEOTIDE SEQUENCE [LARGE SCALE GENOMIC DNA]</scope>
    <source>
        <strain evidence="7 8">CBS 101075</strain>
    </source>
</reference>
<evidence type="ECO:0000256" key="2">
    <source>
        <dbReference type="ARBA" id="ARBA00022630"/>
    </source>
</evidence>
<evidence type="ECO:0000256" key="1">
    <source>
        <dbReference type="ARBA" id="ARBA00001917"/>
    </source>
</evidence>
<evidence type="ECO:0000313" key="8">
    <source>
        <dbReference type="Proteomes" id="UP000283841"/>
    </source>
</evidence>
<feature type="compositionally biased region" description="Basic and acidic residues" evidence="5">
    <location>
        <begin position="56"/>
        <end position="86"/>
    </location>
</feature>
<dbReference type="SUPFAM" id="SSF50475">
    <property type="entry name" value="FMN-binding split barrel"/>
    <property type="match status" value="1"/>
</dbReference>
<evidence type="ECO:0000256" key="4">
    <source>
        <dbReference type="ARBA" id="ARBA00038054"/>
    </source>
</evidence>
<keyword evidence="2" id="KW-0285">Flavoprotein</keyword>
<evidence type="ECO:0000313" key="7">
    <source>
        <dbReference type="EMBL" id="RWQ92333.1"/>
    </source>
</evidence>
<dbReference type="VEuPathDB" id="FungiDB:C8Q69DRAFT_478827"/>
<comment type="similarity">
    <text evidence="4">Belongs to the flavoredoxin family.</text>
</comment>
<dbReference type="SMART" id="SM00903">
    <property type="entry name" value="Flavin_Reduct"/>
    <property type="match status" value="1"/>
</dbReference>
<evidence type="ECO:0000256" key="5">
    <source>
        <dbReference type="SAM" id="MobiDB-lite"/>
    </source>
</evidence>
<accession>A0A443HKG6</accession>
<keyword evidence="8" id="KW-1185">Reference proteome</keyword>
<dbReference type="Pfam" id="PF01613">
    <property type="entry name" value="Flavin_Reduct"/>
    <property type="match status" value="1"/>
</dbReference>
<sequence>MFSASAVFHSLRRTIPSNSRVALKKNTYSTRTWSSTPRYSPLGSGQPRNKNSAKMSHADTGKDVPASRHPDFKAVEASRPSWREDVSPNYTKTRKPDWKPGEGATDGGESLKKKHVEIDPYAEGRPATFNYKLLISAIVPRPIGFVSTTSADGKVTNLSPFSFFQVMGFDPPLFVIGFSCSLENAKDTLKNLIDTKECVINIISEDFLEASNMTSINAPYGVSEFPISGLHPAESRDVKAPRVKESVFSVEAKLVETREYNSRRTGKPTCTMAVIEGLRFWAREDAVNEERNLLDMNVLRPISRLGGISYGRLTDCIELPRPEWNKLSAEEKERFQSASKSV</sequence>
<proteinExistence type="inferred from homology"/>